<name>A0A7Y2M319_9MICO</name>
<dbReference type="EMBL" id="JABEMB010000046">
    <property type="protein sequence ID" value="NNH05392.1"/>
    <property type="molecule type" value="Genomic_DNA"/>
</dbReference>
<keyword evidence="1" id="KW-0812">Transmembrane</keyword>
<reference evidence="2 3" key="1">
    <citation type="submission" date="2020-05" db="EMBL/GenBank/DDBJ databases">
        <title>MicrobeNet Type strains.</title>
        <authorList>
            <person name="Nicholson A.C."/>
        </authorList>
    </citation>
    <scope>NUCLEOTIDE SEQUENCE [LARGE SCALE GENOMIC DNA]</scope>
    <source>
        <strain evidence="2 3">JCM 14282</strain>
    </source>
</reference>
<feature type="transmembrane region" description="Helical" evidence="1">
    <location>
        <begin position="36"/>
        <end position="56"/>
    </location>
</feature>
<evidence type="ECO:0000313" key="3">
    <source>
        <dbReference type="Proteomes" id="UP000543598"/>
    </source>
</evidence>
<feature type="transmembrane region" description="Helical" evidence="1">
    <location>
        <begin position="12"/>
        <end position="30"/>
    </location>
</feature>
<keyword evidence="1" id="KW-1133">Transmembrane helix</keyword>
<gene>
    <name evidence="2" type="ORF">HLA99_16225</name>
</gene>
<protein>
    <submittedName>
        <fullName evidence="2">Uncharacterized protein</fullName>
    </submittedName>
</protein>
<keyword evidence="1" id="KW-0472">Membrane</keyword>
<evidence type="ECO:0000256" key="1">
    <source>
        <dbReference type="SAM" id="Phobius"/>
    </source>
</evidence>
<dbReference type="Proteomes" id="UP000543598">
    <property type="component" value="Unassembled WGS sequence"/>
</dbReference>
<proteinExistence type="predicted"/>
<accession>A0A7Y2M319</accession>
<keyword evidence="3" id="KW-1185">Reference proteome</keyword>
<evidence type="ECO:0000313" key="2">
    <source>
        <dbReference type="EMBL" id="NNH05392.1"/>
    </source>
</evidence>
<comment type="caution">
    <text evidence="2">The sequence shown here is derived from an EMBL/GenBank/DDBJ whole genome shotgun (WGS) entry which is preliminary data.</text>
</comment>
<dbReference type="AlphaFoldDB" id="A0A7Y2M319"/>
<organism evidence="2 3">
    <name type="scientific">Microbacterium ulmi</name>
    <dbReference type="NCBI Taxonomy" id="179095"/>
    <lineage>
        <taxon>Bacteria</taxon>
        <taxon>Bacillati</taxon>
        <taxon>Actinomycetota</taxon>
        <taxon>Actinomycetes</taxon>
        <taxon>Micrococcales</taxon>
        <taxon>Microbacteriaceae</taxon>
        <taxon>Microbacterium</taxon>
    </lineage>
</organism>
<dbReference type="RefSeq" id="WP_167035374.1">
    <property type="nucleotide sequence ID" value="NZ_BAAANA010000002.1"/>
</dbReference>
<sequence length="97" mass="9489">MPQETATRGKRIALGVGVGVVAALVGFFSFALLPFAYVLTILGLALAAVGTVGVVLRQPWGAPLLGAGAGLVAGQTAYVVLGILQPDGPACGGTGCP</sequence>